<dbReference type="Pfam" id="PF00169">
    <property type="entry name" value="PH"/>
    <property type="match status" value="1"/>
</dbReference>
<dbReference type="Gene3D" id="2.30.30.40">
    <property type="entry name" value="SH3 Domains"/>
    <property type="match status" value="1"/>
</dbReference>
<dbReference type="GO" id="GO:0046856">
    <property type="term" value="P:phosphatidylinositol dephosphorylation"/>
    <property type="evidence" value="ECO:0007669"/>
    <property type="project" value="InterPro"/>
</dbReference>
<dbReference type="EMBL" id="CAKKNE010000004">
    <property type="protein sequence ID" value="CAH0374097.1"/>
    <property type="molecule type" value="Genomic_DNA"/>
</dbReference>
<dbReference type="PROSITE" id="PS50003">
    <property type="entry name" value="PH_DOMAIN"/>
    <property type="match status" value="1"/>
</dbReference>
<evidence type="ECO:0000256" key="1">
    <source>
        <dbReference type="ARBA" id="ARBA00022741"/>
    </source>
</evidence>
<accession>A0A8J2SUN3</accession>
<keyword evidence="1 3" id="KW-0547">Nucleotide-binding</keyword>
<dbReference type="InterPro" id="IPR017441">
    <property type="entry name" value="Protein_kinase_ATP_BS"/>
</dbReference>
<dbReference type="SUPFAM" id="SSF56112">
    <property type="entry name" value="Protein kinase-like (PK-like)"/>
    <property type="match status" value="1"/>
</dbReference>
<dbReference type="Pfam" id="PF22669">
    <property type="entry name" value="Exo_endo_phos2"/>
    <property type="match status" value="1"/>
</dbReference>
<dbReference type="InterPro" id="IPR008271">
    <property type="entry name" value="Ser/Thr_kinase_AS"/>
</dbReference>
<dbReference type="InterPro" id="IPR000719">
    <property type="entry name" value="Prot_kinase_dom"/>
</dbReference>
<feature type="compositionally biased region" description="Low complexity" evidence="4">
    <location>
        <begin position="393"/>
        <end position="408"/>
    </location>
</feature>
<dbReference type="PANTHER" id="PTHR47989">
    <property type="entry name" value="OS01G0750732 PROTEIN"/>
    <property type="match status" value="1"/>
</dbReference>
<proteinExistence type="predicted"/>
<dbReference type="GO" id="GO:0005524">
    <property type="term" value="F:ATP binding"/>
    <property type="evidence" value="ECO:0007669"/>
    <property type="project" value="UniProtKB-UniRule"/>
</dbReference>
<feature type="compositionally biased region" description="Pro residues" evidence="4">
    <location>
        <begin position="122"/>
        <end position="145"/>
    </location>
</feature>
<feature type="compositionally biased region" description="Basic and acidic residues" evidence="4">
    <location>
        <begin position="239"/>
        <end position="248"/>
    </location>
</feature>
<dbReference type="InterPro" id="IPR001849">
    <property type="entry name" value="PH_domain"/>
</dbReference>
<dbReference type="PROSITE" id="PS00108">
    <property type="entry name" value="PROTEIN_KINASE_ST"/>
    <property type="match status" value="1"/>
</dbReference>
<gene>
    <name evidence="7" type="ORF">PECAL_4P13590</name>
</gene>
<feature type="region of interest" description="Disordered" evidence="4">
    <location>
        <begin position="383"/>
        <end position="408"/>
    </location>
</feature>
<evidence type="ECO:0000256" key="3">
    <source>
        <dbReference type="PROSITE-ProRule" id="PRU10141"/>
    </source>
</evidence>
<dbReference type="GO" id="GO:0016791">
    <property type="term" value="F:phosphatase activity"/>
    <property type="evidence" value="ECO:0007669"/>
    <property type="project" value="InterPro"/>
</dbReference>
<evidence type="ECO:0000259" key="5">
    <source>
        <dbReference type="PROSITE" id="PS50003"/>
    </source>
</evidence>
<dbReference type="GO" id="GO:0004672">
    <property type="term" value="F:protein kinase activity"/>
    <property type="evidence" value="ECO:0007669"/>
    <property type="project" value="InterPro"/>
</dbReference>
<feature type="region of interest" description="Disordered" evidence="4">
    <location>
        <begin position="117"/>
        <end position="150"/>
    </location>
</feature>
<feature type="domain" description="PH" evidence="5">
    <location>
        <begin position="1"/>
        <end position="112"/>
    </location>
</feature>
<dbReference type="SMART" id="SM00233">
    <property type="entry name" value="PH"/>
    <property type="match status" value="1"/>
</dbReference>
<comment type="caution">
    <text evidence="7">The sequence shown here is derived from an EMBL/GenBank/DDBJ whole genome shotgun (WGS) entry which is preliminary data.</text>
</comment>
<evidence type="ECO:0000256" key="2">
    <source>
        <dbReference type="ARBA" id="ARBA00022840"/>
    </source>
</evidence>
<dbReference type="InterPro" id="IPR011993">
    <property type="entry name" value="PH-like_dom_sf"/>
</dbReference>
<dbReference type="PROSITE" id="PS00107">
    <property type="entry name" value="PROTEIN_KINASE_ATP"/>
    <property type="match status" value="1"/>
</dbReference>
<dbReference type="InterPro" id="IPR000300">
    <property type="entry name" value="IPPc"/>
</dbReference>
<reference evidence="7" key="1">
    <citation type="submission" date="2021-11" db="EMBL/GenBank/DDBJ databases">
        <authorList>
            <consortium name="Genoscope - CEA"/>
            <person name="William W."/>
        </authorList>
    </citation>
    <scope>NUCLEOTIDE SEQUENCE</scope>
</reference>
<evidence type="ECO:0000256" key="4">
    <source>
        <dbReference type="SAM" id="MobiDB-lite"/>
    </source>
</evidence>
<sequence length="1239" mass="133973">MPQEGWLWERKGGTLWGSTWKRRWCEVNGGRLRVYDANKAREVATIHIRAGTTLIDRLTEDEVRRVGRAPQAGAAAVYFRLVDRVGGRSPDFAAESEADAARWISAITPTPVGDLLSFDVPAPVPPPPPLRPSLSQPPPPQPPQPTRQASEPVLATGRVLATVAHAWEANEPWQIDADAEEVVEVLGGPDQDGWVEVHSPRRGGSGAIPASYLASTAPAAPAAVAEAWERATETAARPPRPDLPRPDFPDQPLLSQGSSPGTPQAGVPLEPEAPAPQSPREQYFALVAAVVAEGLVHRDGANLVDDAAARHGFGASELEAALRSCGWTVDEWSRGPEYAEVLEGALADGEPNLDDRAMVLDFERERGVEPRERTRALRGLGWSDDDIFPDQPSPSASSTRTRSLRSAASASHSRAVQLALSDVAAATNHWRSRELGQGGFGRVYEGQLARFGRVAIKRLESSGGQGEREFLAELEMLAGLRDARLVRLLGYAAEGQEKCLVYQYLAGGTLEARLHGTATAPMTWIHRLQCAVEVSQALYYLHHCAHRDTNEAIVHGDIKSANILFDAAGAAKLADFGMARRMEGDLQHTMTLAGSKGYLDPHYVTHGRLGPTSDVYSFGVVLLELLTAERAFQPTRPSPNLVGHCFSEAGAPRVTLDASLDAPSASTKGLVDVARRCTRADVGERMTLEQCIEQLVMLESSESERQAAAAAFRAAPPVPPRVLVSAATTRSSEASASFRDRPLRVLAVTLNCGDAPLKAVELRAFLRHGRVARRGTRDVLADVVAVTLQEVKLGSSFARVGELIEAHLSQHERVPNACIAHLQARMFLLVFRRRDVAVSDATHGRVIAGGLVKGACCAALTCAVADKSYRLAFVGCHLPAHEGKLEKRNGALRQILDAFQSFLSGEAVVFTFGDLNYRINTTYVDALKDADAWATVVRLTTGRSVPRLAALDELTRQPQVNIDACGLAAFWTPALSFLPTFKCIKGVAGLRYNRKRVPSYTDRVLFRPGSTTDVTCVAHENAPAVTSSDHKPVSAAFEISAGFGNVHGDIVDLATSGGAAPAFPPVEDDLQLPAQPKDVSDLRKGDVVAFDEAHLPGHEAFPCVKLKQLGAAVAKVLQRNVKASFYQGLSALADRLILRRPIVRCIVVVQDRILVVDTRGRTALNYGGTGTVKSNRHVSTFSHASYPRTKDRDVLALHFRNPPKANWYQVAQSTGLLQAIQRRRASFEVMSDQPSRYAA</sequence>
<dbReference type="InterPro" id="IPR036028">
    <property type="entry name" value="SH3-like_dom_sf"/>
</dbReference>
<dbReference type="SUPFAM" id="SSF50044">
    <property type="entry name" value="SH3-domain"/>
    <property type="match status" value="1"/>
</dbReference>
<evidence type="ECO:0000313" key="8">
    <source>
        <dbReference type="Proteomes" id="UP000789595"/>
    </source>
</evidence>
<dbReference type="PANTHER" id="PTHR47989:SF47">
    <property type="entry name" value="SERINE_THREONINE-PROTEIN KINASE PBL28-RELATED"/>
    <property type="match status" value="1"/>
</dbReference>
<protein>
    <submittedName>
        <fullName evidence="7">Uncharacterized protein</fullName>
    </submittedName>
</protein>
<evidence type="ECO:0000259" key="6">
    <source>
        <dbReference type="PROSITE" id="PS50011"/>
    </source>
</evidence>
<dbReference type="AlphaFoldDB" id="A0A8J2SUN3"/>
<feature type="binding site" evidence="3">
    <location>
        <position position="457"/>
    </location>
    <ligand>
        <name>ATP</name>
        <dbReference type="ChEBI" id="CHEBI:30616"/>
    </ligand>
</feature>
<dbReference type="InterPro" id="IPR011009">
    <property type="entry name" value="Kinase-like_dom_sf"/>
</dbReference>
<dbReference type="Gene3D" id="3.30.200.20">
    <property type="entry name" value="Phosphorylase Kinase, domain 1"/>
    <property type="match status" value="1"/>
</dbReference>
<feature type="domain" description="Protein kinase" evidence="6">
    <location>
        <begin position="429"/>
        <end position="697"/>
    </location>
</feature>
<dbReference type="SUPFAM" id="SSF56219">
    <property type="entry name" value="DNase I-like"/>
    <property type="match status" value="1"/>
</dbReference>
<dbReference type="Pfam" id="PF00069">
    <property type="entry name" value="Pkinase"/>
    <property type="match status" value="1"/>
</dbReference>
<dbReference type="Gene3D" id="2.30.29.30">
    <property type="entry name" value="Pleckstrin-homology domain (PH domain)/Phosphotyrosine-binding domain (PTB)"/>
    <property type="match status" value="1"/>
</dbReference>
<keyword evidence="8" id="KW-1185">Reference proteome</keyword>
<organism evidence="7 8">
    <name type="scientific">Pelagomonas calceolata</name>
    <dbReference type="NCBI Taxonomy" id="35677"/>
    <lineage>
        <taxon>Eukaryota</taxon>
        <taxon>Sar</taxon>
        <taxon>Stramenopiles</taxon>
        <taxon>Ochrophyta</taxon>
        <taxon>Pelagophyceae</taxon>
        <taxon>Pelagomonadales</taxon>
        <taxon>Pelagomonadaceae</taxon>
        <taxon>Pelagomonas</taxon>
    </lineage>
</organism>
<feature type="region of interest" description="Disordered" evidence="4">
    <location>
        <begin position="224"/>
        <end position="278"/>
    </location>
</feature>
<dbReference type="SMART" id="SM00128">
    <property type="entry name" value="IPPc"/>
    <property type="match status" value="1"/>
</dbReference>
<name>A0A8J2SUN3_9STRA</name>
<keyword evidence="2 3" id="KW-0067">ATP-binding</keyword>
<dbReference type="InterPro" id="IPR036691">
    <property type="entry name" value="Endo/exonu/phosph_ase_sf"/>
</dbReference>
<dbReference type="SMART" id="SM00220">
    <property type="entry name" value="S_TKc"/>
    <property type="match status" value="1"/>
</dbReference>
<dbReference type="OrthoDB" id="206587at2759"/>
<dbReference type="SUPFAM" id="SSF50729">
    <property type="entry name" value="PH domain-like"/>
    <property type="match status" value="1"/>
</dbReference>
<dbReference type="Gene3D" id="1.10.510.10">
    <property type="entry name" value="Transferase(Phosphotransferase) domain 1"/>
    <property type="match status" value="1"/>
</dbReference>
<dbReference type="PROSITE" id="PS50011">
    <property type="entry name" value="PROTEIN_KINASE_DOM"/>
    <property type="match status" value="1"/>
</dbReference>
<evidence type="ECO:0000313" key="7">
    <source>
        <dbReference type="EMBL" id="CAH0374097.1"/>
    </source>
</evidence>
<dbReference type="Gene3D" id="3.60.10.10">
    <property type="entry name" value="Endonuclease/exonuclease/phosphatase"/>
    <property type="match status" value="1"/>
</dbReference>
<dbReference type="Proteomes" id="UP000789595">
    <property type="component" value="Unassembled WGS sequence"/>
</dbReference>